<keyword evidence="6" id="KW-0732">Signal</keyword>
<evidence type="ECO:0000313" key="7">
    <source>
        <dbReference type="EMBL" id="SNZ20011.1"/>
    </source>
</evidence>
<name>A0A285PJF8_9HYPH</name>
<keyword evidence="3 5" id="KW-0479">Metal-binding</keyword>
<dbReference type="GO" id="GO:0020037">
    <property type="term" value="F:heme binding"/>
    <property type="evidence" value="ECO:0007669"/>
    <property type="project" value="InterPro"/>
</dbReference>
<dbReference type="EMBL" id="OBEL01000003">
    <property type="protein sequence ID" value="SNZ20011.1"/>
    <property type="molecule type" value="Genomic_DNA"/>
</dbReference>
<feature type="signal peptide" evidence="6">
    <location>
        <begin position="1"/>
        <end position="34"/>
    </location>
</feature>
<dbReference type="GO" id="GO:0019825">
    <property type="term" value="F:oxygen binding"/>
    <property type="evidence" value="ECO:0007669"/>
    <property type="project" value="InterPro"/>
</dbReference>
<feature type="chain" id="PRO_5012334714" evidence="6">
    <location>
        <begin position="35"/>
        <end position="158"/>
    </location>
</feature>
<organism evidence="7 8">
    <name type="scientific">Cohaesibacter gelatinilyticus</name>
    <dbReference type="NCBI Taxonomy" id="372072"/>
    <lineage>
        <taxon>Bacteria</taxon>
        <taxon>Pseudomonadati</taxon>
        <taxon>Pseudomonadota</taxon>
        <taxon>Alphaproteobacteria</taxon>
        <taxon>Hyphomicrobiales</taxon>
        <taxon>Cohaesibacteraceae</taxon>
    </lineage>
</organism>
<keyword evidence="4 5" id="KW-0408">Iron</keyword>
<dbReference type="RefSeq" id="WP_244580113.1">
    <property type="nucleotide sequence ID" value="NZ_OBEL01000003.1"/>
</dbReference>
<dbReference type="InterPro" id="IPR001486">
    <property type="entry name" value="Hemoglobin_trunc"/>
</dbReference>
<evidence type="ECO:0000256" key="3">
    <source>
        <dbReference type="ARBA" id="ARBA00022723"/>
    </source>
</evidence>
<sequence length="158" mass="17679">MLIRSVSRTNPLKILALAAFLAVPALSMPTVVVAAEQPTLYERLGGYDAITAVTHDVAARLMADPKMGRFWAHRGKDGIDREVQLIIDFIANQAGGPRYYTGRDMKLTHIGMRIDGEDWDRLITHLKATLDKFNVPEKERADVVAFFEGTRKDIVEVK</sequence>
<accession>A0A285PJF8</accession>
<dbReference type="Proteomes" id="UP000219439">
    <property type="component" value="Unassembled WGS sequence"/>
</dbReference>
<evidence type="ECO:0000256" key="6">
    <source>
        <dbReference type="SAM" id="SignalP"/>
    </source>
</evidence>
<evidence type="ECO:0000256" key="4">
    <source>
        <dbReference type="ARBA" id="ARBA00023004"/>
    </source>
</evidence>
<dbReference type="SUPFAM" id="SSF46458">
    <property type="entry name" value="Globin-like"/>
    <property type="match status" value="1"/>
</dbReference>
<dbReference type="InterPro" id="IPR009050">
    <property type="entry name" value="Globin-like_sf"/>
</dbReference>
<dbReference type="InterPro" id="IPR012292">
    <property type="entry name" value="Globin/Proto"/>
</dbReference>
<evidence type="ECO:0000256" key="1">
    <source>
        <dbReference type="ARBA" id="ARBA00022448"/>
    </source>
</evidence>
<dbReference type="AlphaFoldDB" id="A0A285PJF8"/>
<dbReference type="Gene3D" id="1.10.490.10">
    <property type="entry name" value="Globins"/>
    <property type="match status" value="1"/>
</dbReference>
<proteinExistence type="predicted"/>
<feature type="binding site" description="distal binding residue" evidence="5">
    <location>
        <position position="109"/>
    </location>
    <ligand>
        <name>heme</name>
        <dbReference type="ChEBI" id="CHEBI:30413"/>
    </ligand>
    <ligandPart>
        <name>Fe</name>
        <dbReference type="ChEBI" id="CHEBI:18248"/>
    </ligandPart>
</feature>
<evidence type="ECO:0000313" key="8">
    <source>
        <dbReference type="Proteomes" id="UP000219439"/>
    </source>
</evidence>
<dbReference type="Pfam" id="PF01152">
    <property type="entry name" value="Bac_globin"/>
    <property type="match status" value="1"/>
</dbReference>
<gene>
    <name evidence="7" type="ORF">SAMN06265368_3107</name>
</gene>
<keyword evidence="2 5" id="KW-0349">Heme</keyword>
<dbReference type="GO" id="GO:0046872">
    <property type="term" value="F:metal ion binding"/>
    <property type="evidence" value="ECO:0007669"/>
    <property type="project" value="UniProtKB-KW"/>
</dbReference>
<evidence type="ECO:0000256" key="5">
    <source>
        <dbReference type="PIRSR" id="PIRSR601486-1"/>
    </source>
</evidence>
<protein>
    <submittedName>
        <fullName evidence="7">Hemoglobin</fullName>
    </submittedName>
</protein>
<reference evidence="7 8" key="1">
    <citation type="submission" date="2017-09" db="EMBL/GenBank/DDBJ databases">
        <authorList>
            <person name="Ehlers B."/>
            <person name="Leendertz F.H."/>
        </authorList>
    </citation>
    <scope>NUCLEOTIDE SEQUENCE [LARGE SCALE GENOMIC DNA]</scope>
    <source>
        <strain evidence="7 8">DSM 18289</strain>
    </source>
</reference>
<keyword evidence="8" id="KW-1185">Reference proteome</keyword>
<keyword evidence="1" id="KW-0813">Transport</keyword>
<evidence type="ECO:0000256" key="2">
    <source>
        <dbReference type="ARBA" id="ARBA00022617"/>
    </source>
</evidence>
<dbReference type="CDD" id="cd00454">
    <property type="entry name" value="TrHb1_N"/>
    <property type="match status" value="1"/>
</dbReference>